<organism evidence="7 8">
    <name type="scientific">Chitinimonas arctica</name>
    <dbReference type="NCBI Taxonomy" id="2594795"/>
    <lineage>
        <taxon>Bacteria</taxon>
        <taxon>Pseudomonadati</taxon>
        <taxon>Pseudomonadota</taxon>
        <taxon>Betaproteobacteria</taxon>
        <taxon>Neisseriales</taxon>
        <taxon>Chitinibacteraceae</taxon>
        <taxon>Chitinimonas</taxon>
    </lineage>
</organism>
<feature type="transmembrane region" description="Helical" evidence="6">
    <location>
        <begin position="316"/>
        <end position="342"/>
    </location>
</feature>
<keyword evidence="4 6" id="KW-1133">Transmembrane helix</keyword>
<dbReference type="PANTHER" id="PTHR21716:SF16">
    <property type="entry name" value="BLL1467 PROTEIN"/>
    <property type="match status" value="1"/>
</dbReference>
<feature type="transmembrane region" description="Helical" evidence="6">
    <location>
        <begin position="283"/>
        <end position="304"/>
    </location>
</feature>
<dbReference type="GO" id="GO:0016020">
    <property type="term" value="C:membrane"/>
    <property type="evidence" value="ECO:0007669"/>
    <property type="project" value="UniProtKB-SubCell"/>
</dbReference>
<dbReference type="GO" id="GO:0055085">
    <property type="term" value="P:transmembrane transport"/>
    <property type="evidence" value="ECO:0007669"/>
    <property type="project" value="TreeGrafter"/>
</dbReference>
<evidence type="ECO:0000256" key="1">
    <source>
        <dbReference type="ARBA" id="ARBA00004141"/>
    </source>
</evidence>
<keyword evidence="8" id="KW-1185">Reference proteome</keyword>
<feature type="transmembrane region" description="Helical" evidence="6">
    <location>
        <begin position="36"/>
        <end position="54"/>
    </location>
</feature>
<comment type="subcellular location">
    <subcellularLocation>
        <location evidence="1">Membrane</location>
        <topology evidence="1">Multi-pass membrane protein</topology>
    </subcellularLocation>
</comment>
<comment type="similarity">
    <text evidence="2">Belongs to the autoinducer-2 exporter (AI-2E) (TC 2.A.86) family.</text>
</comment>
<dbReference type="Pfam" id="PF01594">
    <property type="entry name" value="AI-2E_transport"/>
    <property type="match status" value="1"/>
</dbReference>
<evidence type="ECO:0000313" key="8">
    <source>
        <dbReference type="Proteomes" id="UP000317550"/>
    </source>
</evidence>
<dbReference type="RefSeq" id="WP_144278947.1">
    <property type="nucleotide sequence ID" value="NZ_CP041730.1"/>
</dbReference>
<evidence type="ECO:0000256" key="2">
    <source>
        <dbReference type="ARBA" id="ARBA00009773"/>
    </source>
</evidence>
<keyword evidence="3 6" id="KW-0812">Transmembrane</keyword>
<feature type="transmembrane region" description="Helical" evidence="6">
    <location>
        <begin position="258"/>
        <end position="276"/>
    </location>
</feature>
<evidence type="ECO:0000256" key="4">
    <source>
        <dbReference type="ARBA" id="ARBA00022989"/>
    </source>
</evidence>
<evidence type="ECO:0000313" key="7">
    <source>
        <dbReference type="EMBL" id="QDQ27554.1"/>
    </source>
</evidence>
<dbReference type="OrthoDB" id="8566218at2"/>
<feature type="transmembrane region" description="Helical" evidence="6">
    <location>
        <begin position="12"/>
        <end position="30"/>
    </location>
</feature>
<keyword evidence="5 6" id="KW-0472">Membrane</keyword>
<gene>
    <name evidence="7" type="ORF">FNU76_14990</name>
</gene>
<evidence type="ECO:0000256" key="5">
    <source>
        <dbReference type="ARBA" id="ARBA00023136"/>
    </source>
</evidence>
<evidence type="ECO:0000256" key="6">
    <source>
        <dbReference type="SAM" id="Phobius"/>
    </source>
</evidence>
<accession>A0A516SHB2</accession>
<dbReference type="PANTHER" id="PTHR21716">
    <property type="entry name" value="TRANSMEMBRANE PROTEIN"/>
    <property type="match status" value="1"/>
</dbReference>
<feature type="transmembrane region" description="Helical" evidence="6">
    <location>
        <begin position="157"/>
        <end position="179"/>
    </location>
</feature>
<sequence length="403" mass="43691">MNLPASPLPSDQGRGWVGIGLLLIATVFLLQAAKVVLLPIALAVMLAFVLAGPVRWLRRWGVPEVVGGALVVLALLSMLGLLSSLLAKPAVSWWERAPANMQQLVESIDRLRSAVPVLAPPRPLPSNRASRAAPVASPSDPVKEKLASEGLALTQVVLAQFGSFAVAAAATIILLYFLLISEKWMVLRLVEAMPRRRQRAMLLAGLRDAQREIGRFLATMSMINLGLGVATTFCMWLIDMPNPALWGAMAGLFNFIPYLGPLTVSMALLLAGVLTYDTLGQMLAPVGIFLGVTALESNLISPWIVGRRLQLSQVAVFLSVMIWGWIWGVMGGLLAVPILLAIRCASRRRRRNKLFCAFLDRDGRAPPSLQSLLRIKRRPPGAGKPKVVAKPKVVVVDVPRKRA</sequence>
<dbReference type="KEGG" id="cari:FNU76_14990"/>
<reference evidence="8" key="1">
    <citation type="submission" date="2019-07" db="EMBL/GenBank/DDBJ databases">
        <title>Chitinimonas sp. nov., isolated from Ny-Alesund, arctica soil.</title>
        <authorList>
            <person name="Xu Q."/>
            <person name="Peng F."/>
        </authorList>
    </citation>
    <scope>NUCLEOTIDE SEQUENCE [LARGE SCALE GENOMIC DNA]</scope>
    <source>
        <strain evidence="8">R3-44</strain>
    </source>
</reference>
<evidence type="ECO:0000256" key="3">
    <source>
        <dbReference type="ARBA" id="ARBA00022692"/>
    </source>
</evidence>
<proteinExistence type="inferred from homology"/>
<feature type="transmembrane region" description="Helical" evidence="6">
    <location>
        <begin position="216"/>
        <end position="238"/>
    </location>
</feature>
<dbReference type="EMBL" id="CP041730">
    <property type="protein sequence ID" value="QDQ27554.1"/>
    <property type="molecule type" value="Genomic_DNA"/>
</dbReference>
<dbReference type="Proteomes" id="UP000317550">
    <property type="component" value="Chromosome"/>
</dbReference>
<protein>
    <submittedName>
        <fullName evidence="7">AI-2E family transporter</fullName>
    </submittedName>
</protein>
<dbReference type="AlphaFoldDB" id="A0A516SHB2"/>
<name>A0A516SHB2_9NEIS</name>
<feature type="transmembrane region" description="Helical" evidence="6">
    <location>
        <begin position="66"/>
        <end position="87"/>
    </location>
</feature>
<dbReference type="InterPro" id="IPR002549">
    <property type="entry name" value="AI-2E-like"/>
</dbReference>